<dbReference type="Pfam" id="PF13966">
    <property type="entry name" value="zf-RVT"/>
    <property type="match status" value="1"/>
</dbReference>
<keyword evidence="3" id="KW-1185">Reference proteome</keyword>
<dbReference type="EMBL" id="JANJYI010000001">
    <property type="protein sequence ID" value="KAK2663020.1"/>
    <property type="molecule type" value="Genomic_DNA"/>
</dbReference>
<name>A0AAD9XPJ3_9ROSI</name>
<dbReference type="AlphaFoldDB" id="A0AAD9XPJ3"/>
<proteinExistence type="predicted"/>
<feature type="domain" description="Reverse transcriptase zinc-binding" evidence="1">
    <location>
        <begin position="115"/>
        <end position="169"/>
    </location>
</feature>
<comment type="caution">
    <text evidence="2">The sequence shown here is derived from an EMBL/GenBank/DDBJ whole genome shotgun (WGS) entry which is preliminary data.</text>
</comment>
<organism evidence="2 3">
    <name type="scientific">Dipteronia dyeriana</name>
    <dbReference type="NCBI Taxonomy" id="168575"/>
    <lineage>
        <taxon>Eukaryota</taxon>
        <taxon>Viridiplantae</taxon>
        <taxon>Streptophyta</taxon>
        <taxon>Embryophyta</taxon>
        <taxon>Tracheophyta</taxon>
        <taxon>Spermatophyta</taxon>
        <taxon>Magnoliopsida</taxon>
        <taxon>eudicotyledons</taxon>
        <taxon>Gunneridae</taxon>
        <taxon>Pentapetalae</taxon>
        <taxon>rosids</taxon>
        <taxon>malvids</taxon>
        <taxon>Sapindales</taxon>
        <taxon>Sapindaceae</taxon>
        <taxon>Hippocastanoideae</taxon>
        <taxon>Acereae</taxon>
        <taxon>Dipteronia</taxon>
    </lineage>
</organism>
<accession>A0AAD9XPJ3</accession>
<evidence type="ECO:0000259" key="1">
    <source>
        <dbReference type="Pfam" id="PF13966"/>
    </source>
</evidence>
<evidence type="ECO:0000313" key="3">
    <source>
        <dbReference type="Proteomes" id="UP001280121"/>
    </source>
</evidence>
<gene>
    <name evidence="2" type="ORF">Ddye_001594</name>
</gene>
<reference evidence="2" key="1">
    <citation type="journal article" date="2023" name="Plant J.">
        <title>Genome sequences and population genomics provide insights into the demographic history, inbreeding, and mutation load of two 'living fossil' tree species of Dipteronia.</title>
        <authorList>
            <person name="Feng Y."/>
            <person name="Comes H.P."/>
            <person name="Chen J."/>
            <person name="Zhu S."/>
            <person name="Lu R."/>
            <person name="Zhang X."/>
            <person name="Li P."/>
            <person name="Qiu J."/>
            <person name="Olsen K.M."/>
            <person name="Qiu Y."/>
        </authorList>
    </citation>
    <scope>NUCLEOTIDE SEQUENCE</scope>
    <source>
        <strain evidence="2">KIB01</strain>
    </source>
</reference>
<dbReference type="Proteomes" id="UP001280121">
    <property type="component" value="Unassembled WGS sequence"/>
</dbReference>
<evidence type="ECO:0000313" key="2">
    <source>
        <dbReference type="EMBL" id="KAK2663020.1"/>
    </source>
</evidence>
<dbReference type="InterPro" id="IPR026960">
    <property type="entry name" value="RVT-Znf"/>
</dbReference>
<protein>
    <recommendedName>
        <fullName evidence="1">Reverse transcriptase zinc-binding domain-containing protein</fullName>
    </recommendedName>
</protein>
<sequence length="170" mass="19446">MQWRVGDGKSIKIYSDRWLPRPSSFSIVSQPILGVEVTVDSLFSPSGGWNSSLIKNNFRPDDAKSILQIPIGSRNQMDTRLRHYETGGNYSVRSGYWDDYGMETIPGTSSPGVLNQWWKKFWKLKLPAKVKIFFLWRAYHDWIPTKFNIAGRGIQLDGYCATCKTSTETT</sequence>